<comment type="caution">
    <text evidence="3">The sequence shown here is derived from an EMBL/GenBank/DDBJ whole genome shotgun (WGS) entry which is preliminary data.</text>
</comment>
<dbReference type="EMBL" id="JARKIF010000002">
    <property type="protein sequence ID" value="KAJ7647536.1"/>
    <property type="molecule type" value="Genomic_DNA"/>
</dbReference>
<dbReference type="AlphaFoldDB" id="A0AAD7CFM6"/>
<feature type="region of interest" description="Disordered" evidence="1">
    <location>
        <begin position="236"/>
        <end position="302"/>
    </location>
</feature>
<evidence type="ECO:0000313" key="4">
    <source>
        <dbReference type="Proteomes" id="UP001221142"/>
    </source>
</evidence>
<evidence type="ECO:0000313" key="3">
    <source>
        <dbReference type="EMBL" id="KAJ7647536.1"/>
    </source>
</evidence>
<feature type="compositionally biased region" description="Low complexity" evidence="1">
    <location>
        <begin position="245"/>
        <end position="269"/>
    </location>
</feature>
<accession>A0AAD7CFM6</accession>
<feature type="compositionally biased region" description="Low complexity" evidence="1">
    <location>
        <begin position="280"/>
        <end position="302"/>
    </location>
</feature>
<reference evidence="3" key="1">
    <citation type="submission" date="2023-03" db="EMBL/GenBank/DDBJ databases">
        <title>Massive genome expansion in bonnet fungi (Mycena s.s.) driven by repeated elements and novel gene families across ecological guilds.</title>
        <authorList>
            <consortium name="Lawrence Berkeley National Laboratory"/>
            <person name="Harder C.B."/>
            <person name="Miyauchi S."/>
            <person name="Viragh M."/>
            <person name="Kuo A."/>
            <person name="Thoen E."/>
            <person name="Andreopoulos B."/>
            <person name="Lu D."/>
            <person name="Skrede I."/>
            <person name="Drula E."/>
            <person name="Henrissat B."/>
            <person name="Morin E."/>
            <person name="Kohler A."/>
            <person name="Barry K."/>
            <person name="LaButti K."/>
            <person name="Morin E."/>
            <person name="Salamov A."/>
            <person name="Lipzen A."/>
            <person name="Mereny Z."/>
            <person name="Hegedus B."/>
            <person name="Baldrian P."/>
            <person name="Stursova M."/>
            <person name="Weitz H."/>
            <person name="Taylor A."/>
            <person name="Grigoriev I.V."/>
            <person name="Nagy L.G."/>
            <person name="Martin F."/>
            <person name="Kauserud H."/>
        </authorList>
    </citation>
    <scope>NUCLEOTIDE SEQUENCE</scope>
    <source>
        <strain evidence="3">9284</strain>
    </source>
</reference>
<protein>
    <submittedName>
        <fullName evidence="3">Uncharacterized protein</fullName>
    </submittedName>
</protein>
<proteinExistence type="predicted"/>
<keyword evidence="4" id="KW-1185">Reference proteome</keyword>
<keyword evidence="2" id="KW-0812">Transmembrane</keyword>
<feature type="transmembrane region" description="Helical" evidence="2">
    <location>
        <begin position="349"/>
        <end position="366"/>
    </location>
</feature>
<keyword evidence="2" id="KW-1133">Transmembrane helix</keyword>
<organism evidence="3 4">
    <name type="scientific">Roridomyces roridus</name>
    <dbReference type="NCBI Taxonomy" id="1738132"/>
    <lineage>
        <taxon>Eukaryota</taxon>
        <taxon>Fungi</taxon>
        <taxon>Dikarya</taxon>
        <taxon>Basidiomycota</taxon>
        <taxon>Agaricomycotina</taxon>
        <taxon>Agaricomycetes</taxon>
        <taxon>Agaricomycetidae</taxon>
        <taxon>Agaricales</taxon>
        <taxon>Marasmiineae</taxon>
        <taxon>Mycenaceae</taxon>
        <taxon>Roridomyces</taxon>
    </lineage>
</organism>
<evidence type="ECO:0000256" key="2">
    <source>
        <dbReference type="SAM" id="Phobius"/>
    </source>
</evidence>
<name>A0AAD7CFM6_9AGAR</name>
<dbReference type="Proteomes" id="UP001221142">
    <property type="component" value="Unassembled WGS sequence"/>
</dbReference>
<keyword evidence="2" id="KW-0472">Membrane</keyword>
<sequence>MPTATATRTMQPAKKLKEPQTMVAPTVATLQALYHRAARAFLHREFPLVHSLLASAFALLPPPDQAHDELTPYRSKWDLLRITFETTAHAAVPPLHSPDELRALVTQPSHALLTAAYHRSLALFTPRSEPKKAAHIPSAVILTLAYSSLKLESPEAGRVVVEDWLASRQFSVVAEEDANYRKAVEAYCLHVLPQLEQWEYAREFLEYESELPPDAREAFKSSLAVLHAQAIAERLPAPSAPPSPALSSPRPYSPTPSSSSSSSISSTTSMHTVVPPTPRPRSSLARSLSTSSSATATPRVAASALPVTSPPRYFPPRVLPQARARVPPPSTYALVKASLTPYLSSPTRLSISIITFVLLLVFPLFVRRRHATTTGANADLVRRRLAAAQDGNGAGFLRRALAASFRAVVDTVRMGGSGLV</sequence>
<evidence type="ECO:0000256" key="1">
    <source>
        <dbReference type="SAM" id="MobiDB-lite"/>
    </source>
</evidence>
<gene>
    <name evidence="3" type="ORF">FB45DRAFT_1052001</name>
</gene>